<keyword evidence="2" id="KW-1133">Transmembrane helix</keyword>
<gene>
    <name evidence="3" type="ORF">FB388_0658</name>
</gene>
<dbReference type="Proteomes" id="UP000319818">
    <property type="component" value="Unassembled WGS sequence"/>
</dbReference>
<name>A0A543GBD7_9PSEU</name>
<evidence type="ECO:0000256" key="1">
    <source>
        <dbReference type="SAM" id="MobiDB-lite"/>
    </source>
</evidence>
<feature type="region of interest" description="Disordered" evidence="1">
    <location>
        <begin position="162"/>
        <end position="182"/>
    </location>
</feature>
<dbReference type="InterPro" id="IPR046595">
    <property type="entry name" value="DUF6653"/>
</dbReference>
<evidence type="ECO:0000256" key="2">
    <source>
        <dbReference type="SAM" id="Phobius"/>
    </source>
</evidence>
<keyword evidence="4" id="KW-1185">Reference proteome</keyword>
<keyword evidence="2" id="KW-0472">Membrane</keyword>
<dbReference type="RefSeq" id="WP_211361740.1">
    <property type="nucleotide sequence ID" value="NZ_VFPH01000001.1"/>
</dbReference>
<protein>
    <submittedName>
        <fullName evidence="3">Uncharacterized protein</fullName>
    </submittedName>
</protein>
<evidence type="ECO:0000313" key="4">
    <source>
        <dbReference type="Proteomes" id="UP000319818"/>
    </source>
</evidence>
<keyword evidence="2" id="KW-0812">Transmembrane</keyword>
<feature type="transmembrane region" description="Helical" evidence="2">
    <location>
        <begin position="48"/>
        <end position="65"/>
    </location>
</feature>
<comment type="caution">
    <text evidence="3">The sequence shown here is derived from an EMBL/GenBank/DDBJ whole genome shotgun (WGS) entry which is preliminary data.</text>
</comment>
<accession>A0A543GBD7</accession>
<dbReference type="Pfam" id="PF20358">
    <property type="entry name" value="DUF6653"/>
    <property type="match status" value="1"/>
</dbReference>
<evidence type="ECO:0000313" key="3">
    <source>
        <dbReference type="EMBL" id="TQM43314.1"/>
    </source>
</evidence>
<organism evidence="3 4">
    <name type="scientific">Pseudonocardia cypriaca</name>
    <dbReference type="NCBI Taxonomy" id="882449"/>
    <lineage>
        <taxon>Bacteria</taxon>
        <taxon>Bacillati</taxon>
        <taxon>Actinomycetota</taxon>
        <taxon>Actinomycetes</taxon>
        <taxon>Pseudonocardiales</taxon>
        <taxon>Pseudonocardiaceae</taxon>
        <taxon>Pseudonocardia</taxon>
    </lineage>
</organism>
<proteinExistence type="predicted"/>
<sequence>MATIEDRMAKAFGLEGDAWERHAHPWSVYSRIPIPALLTAAIWTRRWIGWRSLVPVAGVCVWTVINPRVFPRPRTFDAWASKAVLGERVWANRKEVPVPERHRVAPHVLIGVNALGVPFVARGLVVLDPWLVLFGLAVHMSGKTWFMDRMAMLYDDVTAGSPATDPTRTAAPPAPGLPARAG</sequence>
<dbReference type="AlphaFoldDB" id="A0A543GBD7"/>
<dbReference type="EMBL" id="VFPH01000001">
    <property type="protein sequence ID" value="TQM43314.1"/>
    <property type="molecule type" value="Genomic_DNA"/>
</dbReference>
<reference evidence="3 4" key="1">
    <citation type="submission" date="2019-06" db="EMBL/GenBank/DDBJ databases">
        <title>Sequencing the genomes of 1000 actinobacteria strains.</title>
        <authorList>
            <person name="Klenk H.-P."/>
        </authorList>
    </citation>
    <scope>NUCLEOTIDE SEQUENCE [LARGE SCALE GENOMIC DNA]</scope>
    <source>
        <strain evidence="3 4">DSM 45511</strain>
    </source>
</reference>
<feature type="transmembrane region" description="Helical" evidence="2">
    <location>
        <begin position="119"/>
        <end position="140"/>
    </location>
</feature>